<feature type="binding site" evidence="13">
    <location>
        <position position="7"/>
    </location>
    <ligand>
        <name>Mg(2+)</name>
        <dbReference type="ChEBI" id="CHEBI:18420"/>
        <label>1</label>
    </ligand>
</feature>
<gene>
    <name evidence="13" type="primary">ruvC</name>
    <name evidence="15" type="ORF">A3A43_01245</name>
</gene>
<dbReference type="GO" id="GO:0008821">
    <property type="term" value="F:crossover junction DNA endonuclease activity"/>
    <property type="evidence" value="ECO:0007669"/>
    <property type="project" value="UniProtKB-UniRule"/>
</dbReference>
<dbReference type="EC" id="3.1.21.10" evidence="13 14"/>
<accession>A0A1G2CJ63</accession>
<keyword evidence="2 13" id="KW-0963">Cytoplasm</keyword>
<reference evidence="15 16" key="1">
    <citation type="journal article" date="2016" name="Nat. Commun.">
        <title>Thousands of microbial genomes shed light on interconnected biogeochemical processes in an aquifer system.</title>
        <authorList>
            <person name="Anantharaman K."/>
            <person name="Brown C.T."/>
            <person name="Hug L.A."/>
            <person name="Sharon I."/>
            <person name="Castelle C.J."/>
            <person name="Probst A.J."/>
            <person name="Thomas B.C."/>
            <person name="Singh A."/>
            <person name="Wilkins M.J."/>
            <person name="Karaoz U."/>
            <person name="Brodie E.L."/>
            <person name="Williams K.H."/>
            <person name="Hubbard S.S."/>
            <person name="Banfield J.F."/>
        </authorList>
    </citation>
    <scope>NUCLEOTIDE SEQUENCE [LARGE SCALE GENOMIC DNA]</scope>
</reference>
<comment type="catalytic activity">
    <reaction evidence="12 13">
        <text>Endonucleolytic cleavage at a junction such as a reciprocal single-stranded crossover between two homologous DNA duplexes (Holliday junction).</text>
        <dbReference type="EC" id="3.1.21.10"/>
    </reaction>
</comment>
<feature type="active site" evidence="13">
    <location>
        <position position="7"/>
    </location>
</feature>
<dbReference type="PANTHER" id="PTHR30194:SF3">
    <property type="entry name" value="CROSSOVER JUNCTION ENDODEOXYRIBONUCLEASE RUVC"/>
    <property type="match status" value="1"/>
</dbReference>
<sequence length="157" mass="16974">MIILGIDPGTRRIGYGLVRAEGSVLHFLAAGILTIKSREDLGALRETKQGVDALIRKWKPGVLAIEKLYFAKNKKTGLAVAHARGVIALSGLERGLEIREYAPNEVKANLTGYGFADKKAVLKMARLILCEPRLKIIDDASDALGIAIVASRAQNRA</sequence>
<evidence type="ECO:0000256" key="14">
    <source>
        <dbReference type="NCBIfam" id="TIGR00228"/>
    </source>
</evidence>
<comment type="subcellular location">
    <subcellularLocation>
        <location evidence="13">Cytoplasm</location>
    </subcellularLocation>
</comment>
<evidence type="ECO:0000256" key="5">
    <source>
        <dbReference type="ARBA" id="ARBA00022759"/>
    </source>
</evidence>
<dbReference type="GO" id="GO:0000287">
    <property type="term" value="F:magnesium ion binding"/>
    <property type="evidence" value="ECO:0007669"/>
    <property type="project" value="UniProtKB-UniRule"/>
</dbReference>
<dbReference type="InterPro" id="IPR012337">
    <property type="entry name" value="RNaseH-like_sf"/>
</dbReference>
<keyword evidence="5 13" id="KW-0255">Endonuclease</keyword>
<dbReference type="Gene3D" id="3.30.420.10">
    <property type="entry name" value="Ribonuclease H-like superfamily/Ribonuclease H"/>
    <property type="match status" value="1"/>
</dbReference>
<evidence type="ECO:0000313" key="16">
    <source>
        <dbReference type="Proteomes" id="UP000178495"/>
    </source>
</evidence>
<evidence type="ECO:0000256" key="12">
    <source>
        <dbReference type="ARBA" id="ARBA00029354"/>
    </source>
</evidence>
<evidence type="ECO:0000256" key="7">
    <source>
        <dbReference type="ARBA" id="ARBA00022801"/>
    </source>
</evidence>
<evidence type="ECO:0000256" key="10">
    <source>
        <dbReference type="ARBA" id="ARBA00023172"/>
    </source>
</evidence>
<dbReference type="NCBIfam" id="TIGR00228">
    <property type="entry name" value="ruvC"/>
    <property type="match status" value="1"/>
</dbReference>
<dbReference type="PROSITE" id="PS01321">
    <property type="entry name" value="RUVC"/>
    <property type="match status" value="1"/>
</dbReference>
<evidence type="ECO:0000256" key="11">
    <source>
        <dbReference type="ARBA" id="ARBA00023204"/>
    </source>
</evidence>
<dbReference type="HAMAP" id="MF_00034">
    <property type="entry name" value="RuvC"/>
    <property type="match status" value="1"/>
</dbReference>
<protein>
    <recommendedName>
        <fullName evidence="13 14">Crossover junction endodeoxyribonuclease RuvC</fullName>
        <ecNumber evidence="13 14">3.1.21.10</ecNumber>
    </recommendedName>
    <alternativeName>
        <fullName evidence="13">Holliday junction nuclease RuvC</fullName>
    </alternativeName>
    <alternativeName>
        <fullName evidence="13">Holliday junction resolvase RuvC</fullName>
    </alternativeName>
</protein>
<comment type="function">
    <text evidence="13">The RuvA-RuvB-RuvC complex processes Holliday junction (HJ) DNA during genetic recombination and DNA repair. Endonuclease that resolves HJ intermediates. Cleaves cruciform DNA by making single-stranded nicks across the HJ at symmetrical positions within the homologous arms, yielding a 5'-phosphate and a 3'-hydroxyl group; requires a central core of homology in the junction. The consensus cleavage sequence is 5'-(A/T)TT(C/G)-3'. Cleavage occurs on the 3'-side of the TT dinucleotide at the point of strand exchange. HJ branch migration catalyzed by RuvA-RuvB allows RuvC to scan DNA until it finds its consensus sequence, where it cleaves and resolves the cruciform DNA.</text>
</comment>
<keyword evidence="6 13" id="KW-0227">DNA damage</keyword>
<dbReference type="GO" id="GO:0006281">
    <property type="term" value="P:DNA repair"/>
    <property type="evidence" value="ECO:0007669"/>
    <property type="project" value="UniProtKB-UniRule"/>
</dbReference>
<dbReference type="Pfam" id="PF02075">
    <property type="entry name" value="RuvC"/>
    <property type="match status" value="1"/>
</dbReference>
<dbReference type="GO" id="GO:0006310">
    <property type="term" value="P:DNA recombination"/>
    <property type="evidence" value="ECO:0007669"/>
    <property type="project" value="UniProtKB-UniRule"/>
</dbReference>
<evidence type="ECO:0000256" key="2">
    <source>
        <dbReference type="ARBA" id="ARBA00022490"/>
    </source>
</evidence>
<dbReference type="Proteomes" id="UP000178495">
    <property type="component" value="Unassembled WGS sequence"/>
</dbReference>
<keyword evidence="10 13" id="KW-0233">DNA recombination</keyword>
<dbReference type="InterPro" id="IPR002176">
    <property type="entry name" value="X-over_junc_endoDNase_RuvC"/>
</dbReference>
<comment type="similarity">
    <text evidence="1 13">Belongs to the RuvC family.</text>
</comment>
<dbReference type="PANTHER" id="PTHR30194">
    <property type="entry name" value="CROSSOVER JUNCTION ENDODEOXYRIBONUCLEASE RUVC"/>
    <property type="match status" value="1"/>
</dbReference>
<feature type="binding site" evidence="13">
    <location>
        <position position="139"/>
    </location>
    <ligand>
        <name>Mg(2+)</name>
        <dbReference type="ChEBI" id="CHEBI:18420"/>
        <label>1</label>
    </ligand>
</feature>
<evidence type="ECO:0000256" key="1">
    <source>
        <dbReference type="ARBA" id="ARBA00009518"/>
    </source>
</evidence>
<evidence type="ECO:0000256" key="6">
    <source>
        <dbReference type="ARBA" id="ARBA00022763"/>
    </source>
</evidence>
<dbReference type="GO" id="GO:0003677">
    <property type="term" value="F:DNA binding"/>
    <property type="evidence" value="ECO:0007669"/>
    <property type="project" value="UniProtKB-KW"/>
</dbReference>
<feature type="active site" evidence="13">
    <location>
        <position position="139"/>
    </location>
</feature>
<comment type="subunit">
    <text evidence="13">Homodimer which binds Holliday junction (HJ) DNA. The HJ becomes 2-fold symmetrical on binding to RuvC with unstacked arms; it has a different conformation from HJ DNA in complex with RuvA. In the full resolvosome a probable DNA-RuvA(4)-RuvB(12)-RuvC(2) complex forms which resolves the HJ.</text>
</comment>
<dbReference type="EMBL" id="MHLC01000012">
    <property type="protein sequence ID" value="OGZ01399.1"/>
    <property type="molecule type" value="Genomic_DNA"/>
</dbReference>
<feature type="binding site" evidence="13">
    <location>
        <position position="66"/>
    </location>
    <ligand>
        <name>Mg(2+)</name>
        <dbReference type="ChEBI" id="CHEBI:18420"/>
        <label>2</label>
    </ligand>
</feature>
<evidence type="ECO:0000256" key="8">
    <source>
        <dbReference type="ARBA" id="ARBA00022842"/>
    </source>
</evidence>
<organism evidence="15 16">
    <name type="scientific">Candidatus Liptonbacteria bacterium RIFCSPLOWO2_01_FULL_56_20</name>
    <dbReference type="NCBI Taxonomy" id="1798652"/>
    <lineage>
        <taxon>Bacteria</taxon>
        <taxon>Candidatus Liptoniibacteriota</taxon>
    </lineage>
</organism>
<comment type="caution">
    <text evidence="15">The sequence shown here is derived from an EMBL/GenBank/DDBJ whole genome shotgun (WGS) entry which is preliminary data.</text>
</comment>
<dbReference type="AlphaFoldDB" id="A0A1G2CJ63"/>
<dbReference type="InterPro" id="IPR020563">
    <property type="entry name" value="X-over_junc_endoDNase_Mg_BS"/>
</dbReference>
<dbReference type="GO" id="GO:0048476">
    <property type="term" value="C:Holliday junction resolvase complex"/>
    <property type="evidence" value="ECO:0007669"/>
    <property type="project" value="UniProtKB-UniRule"/>
</dbReference>
<evidence type="ECO:0000256" key="3">
    <source>
        <dbReference type="ARBA" id="ARBA00022722"/>
    </source>
</evidence>
<dbReference type="FunFam" id="3.30.420.10:FF:000002">
    <property type="entry name" value="Crossover junction endodeoxyribonuclease RuvC"/>
    <property type="match status" value="1"/>
</dbReference>
<keyword evidence="4 13" id="KW-0479">Metal-binding</keyword>
<keyword evidence="8 13" id="KW-0460">Magnesium</keyword>
<evidence type="ECO:0000256" key="9">
    <source>
        <dbReference type="ARBA" id="ARBA00023125"/>
    </source>
</evidence>
<evidence type="ECO:0000256" key="13">
    <source>
        <dbReference type="HAMAP-Rule" id="MF_00034"/>
    </source>
</evidence>
<proteinExistence type="inferred from homology"/>
<dbReference type="PRINTS" id="PR00696">
    <property type="entry name" value="RSOLVASERUVC"/>
</dbReference>
<keyword evidence="9 13" id="KW-0238">DNA-binding</keyword>
<dbReference type="InterPro" id="IPR036397">
    <property type="entry name" value="RNaseH_sf"/>
</dbReference>
<keyword evidence="11 13" id="KW-0234">DNA repair</keyword>
<evidence type="ECO:0000256" key="4">
    <source>
        <dbReference type="ARBA" id="ARBA00022723"/>
    </source>
</evidence>
<dbReference type="STRING" id="1798652.A3A43_01245"/>
<dbReference type="CDD" id="cd16962">
    <property type="entry name" value="RuvC"/>
    <property type="match status" value="1"/>
</dbReference>
<name>A0A1G2CJ63_9BACT</name>
<dbReference type="SUPFAM" id="SSF53098">
    <property type="entry name" value="Ribonuclease H-like"/>
    <property type="match status" value="1"/>
</dbReference>
<keyword evidence="7 13" id="KW-0378">Hydrolase</keyword>
<feature type="active site" evidence="13">
    <location>
        <position position="66"/>
    </location>
</feature>
<dbReference type="GO" id="GO:0005737">
    <property type="term" value="C:cytoplasm"/>
    <property type="evidence" value="ECO:0007669"/>
    <property type="project" value="UniProtKB-SubCell"/>
</dbReference>
<keyword evidence="3 13" id="KW-0540">Nuclease</keyword>
<evidence type="ECO:0000313" key="15">
    <source>
        <dbReference type="EMBL" id="OGZ01399.1"/>
    </source>
</evidence>
<comment type="cofactor">
    <cofactor evidence="13">
        <name>Mg(2+)</name>
        <dbReference type="ChEBI" id="CHEBI:18420"/>
    </cofactor>
    <text evidence="13">Binds 2 Mg(2+) ion per subunit.</text>
</comment>